<keyword evidence="2" id="KW-1185">Reference proteome</keyword>
<evidence type="ECO:0000313" key="1">
    <source>
        <dbReference type="EMBL" id="TNV82879.1"/>
    </source>
</evidence>
<protein>
    <submittedName>
        <fullName evidence="1">Uncharacterized protein</fullName>
    </submittedName>
</protein>
<dbReference type="AlphaFoldDB" id="A0A8J8T5C9"/>
<dbReference type="Proteomes" id="UP000785679">
    <property type="component" value="Unassembled WGS sequence"/>
</dbReference>
<sequence>MEANNAKGEQQLSLQEINLTVVVGQREIEGAEEYYDEEIELSGRHHRDVNDENSNTIMADELSNHRIKPPISQKMALMNTRNLILQKNTLKMPLSSLRKSLVP</sequence>
<proteinExistence type="predicted"/>
<name>A0A8J8T5C9_HALGN</name>
<evidence type="ECO:0000313" key="2">
    <source>
        <dbReference type="Proteomes" id="UP000785679"/>
    </source>
</evidence>
<accession>A0A8J8T5C9</accession>
<dbReference type="EMBL" id="RRYP01004419">
    <property type="protein sequence ID" value="TNV82879.1"/>
    <property type="molecule type" value="Genomic_DNA"/>
</dbReference>
<gene>
    <name evidence="1" type="ORF">FGO68_gene3868</name>
</gene>
<reference evidence="1" key="1">
    <citation type="submission" date="2019-06" db="EMBL/GenBank/DDBJ databases">
        <authorList>
            <person name="Zheng W."/>
        </authorList>
    </citation>
    <scope>NUCLEOTIDE SEQUENCE</scope>
    <source>
        <strain evidence="1">QDHG01</strain>
    </source>
</reference>
<comment type="caution">
    <text evidence="1">The sequence shown here is derived from an EMBL/GenBank/DDBJ whole genome shotgun (WGS) entry which is preliminary data.</text>
</comment>
<organism evidence="1 2">
    <name type="scientific">Halteria grandinella</name>
    <dbReference type="NCBI Taxonomy" id="5974"/>
    <lineage>
        <taxon>Eukaryota</taxon>
        <taxon>Sar</taxon>
        <taxon>Alveolata</taxon>
        <taxon>Ciliophora</taxon>
        <taxon>Intramacronucleata</taxon>
        <taxon>Spirotrichea</taxon>
        <taxon>Stichotrichia</taxon>
        <taxon>Sporadotrichida</taxon>
        <taxon>Halteriidae</taxon>
        <taxon>Halteria</taxon>
    </lineage>
</organism>